<dbReference type="Proteomes" id="UP001589867">
    <property type="component" value="Unassembled WGS sequence"/>
</dbReference>
<evidence type="ECO:0000313" key="4">
    <source>
        <dbReference type="Proteomes" id="UP001589867"/>
    </source>
</evidence>
<dbReference type="PANTHER" id="PTHR43658">
    <property type="entry name" value="SHORT-CHAIN DEHYDROGENASE/REDUCTASE"/>
    <property type="match status" value="1"/>
</dbReference>
<dbReference type="RefSeq" id="WP_377262274.1">
    <property type="nucleotide sequence ID" value="NZ_JBHLUH010000094.1"/>
</dbReference>
<organism evidence="3 4">
    <name type="scientific">Phytohabitans kaempferiae</name>
    <dbReference type="NCBI Taxonomy" id="1620943"/>
    <lineage>
        <taxon>Bacteria</taxon>
        <taxon>Bacillati</taxon>
        <taxon>Actinomycetota</taxon>
        <taxon>Actinomycetes</taxon>
        <taxon>Micromonosporales</taxon>
        <taxon>Micromonosporaceae</taxon>
    </lineage>
</organism>
<name>A0ABV6MHF2_9ACTN</name>
<evidence type="ECO:0000313" key="3">
    <source>
        <dbReference type="EMBL" id="MFC0533984.1"/>
    </source>
</evidence>
<gene>
    <name evidence="3" type="ORF">ACFFIA_40930</name>
</gene>
<keyword evidence="1" id="KW-0560">Oxidoreductase</keyword>
<dbReference type="EMBL" id="JBHLUH010000094">
    <property type="protein sequence ID" value="MFC0533984.1"/>
    <property type="molecule type" value="Genomic_DNA"/>
</dbReference>
<dbReference type="Gene3D" id="3.40.50.720">
    <property type="entry name" value="NAD(P)-binding Rossmann-like Domain"/>
    <property type="match status" value="1"/>
</dbReference>
<dbReference type="SMART" id="SM00822">
    <property type="entry name" value="PKS_KR"/>
    <property type="match status" value="1"/>
</dbReference>
<comment type="caution">
    <text evidence="3">The sequence shown here is derived from an EMBL/GenBank/DDBJ whole genome shotgun (WGS) entry which is preliminary data.</text>
</comment>
<sequence length="254" mass="26390">MRLDGLNTVVTGGASGLGLATARRLTEAGGLVTIVDLPTSDGALVAKELGGRASFAAADVTDPAQVSAALDVAEQRGGLRAVVHCAGGGRRMRVLEKDGSPGNPADFEHVVRLNVIGSFNLLSQGAQRIARTEVVDGERGAIVMTASVAAFEGQIGQINYTASKAAIVGMTITSARDLAGRHIRVNTIAPGVMDTPLLLNVREDVRAALEASVPNPSRLGRTDEFAALACHMLENSYLNGETVRLDGALRMAPR</sequence>
<proteinExistence type="predicted"/>
<dbReference type="Pfam" id="PF00106">
    <property type="entry name" value="adh_short"/>
    <property type="match status" value="1"/>
</dbReference>
<reference evidence="3 4" key="1">
    <citation type="submission" date="2024-09" db="EMBL/GenBank/DDBJ databases">
        <authorList>
            <person name="Sun Q."/>
            <person name="Mori K."/>
        </authorList>
    </citation>
    <scope>NUCLEOTIDE SEQUENCE [LARGE SCALE GENOMIC DNA]</scope>
    <source>
        <strain evidence="3 4">TBRC 3947</strain>
    </source>
</reference>
<dbReference type="PANTHER" id="PTHR43658:SF8">
    <property type="entry name" value="17-BETA-HYDROXYSTEROID DEHYDROGENASE 14-RELATED"/>
    <property type="match status" value="1"/>
</dbReference>
<evidence type="ECO:0000259" key="2">
    <source>
        <dbReference type="SMART" id="SM00822"/>
    </source>
</evidence>
<dbReference type="PRINTS" id="PR00081">
    <property type="entry name" value="GDHRDH"/>
</dbReference>
<dbReference type="InterPro" id="IPR036291">
    <property type="entry name" value="NAD(P)-bd_dom_sf"/>
</dbReference>
<dbReference type="InterPro" id="IPR057326">
    <property type="entry name" value="KR_dom"/>
</dbReference>
<protein>
    <submittedName>
        <fullName evidence="3">SDR family NAD(P)-dependent oxidoreductase</fullName>
    </submittedName>
</protein>
<evidence type="ECO:0000256" key="1">
    <source>
        <dbReference type="ARBA" id="ARBA00023002"/>
    </source>
</evidence>
<accession>A0ABV6MHF2</accession>
<dbReference type="InterPro" id="IPR002347">
    <property type="entry name" value="SDR_fam"/>
</dbReference>
<keyword evidence="4" id="KW-1185">Reference proteome</keyword>
<feature type="domain" description="Ketoreductase" evidence="2">
    <location>
        <begin position="6"/>
        <end position="195"/>
    </location>
</feature>
<dbReference type="SUPFAM" id="SSF51735">
    <property type="entry name" value="NAD(P)-binding Rossmann-fold domains"/>
    <property type="match status" value="1"/>
</dbReference>